<dbReference type="GO" id="GO:0007166">
    <property type="term" value="P:cell surface receptor signaling pathway"/>
    <property type="evidence" value="ECO:0007669"/>
    <property type="project" value="InterPro"/>
</dbReference>
<dbReference type="PROSITE" id="PS00107">
    <property type="entry name" value="PROTEIN_KINASE_ATP"/>
    <property type="match status" value="1"/>
</dbReference>
<dbReference type="InterPro" id="IPR025287">
    <property type="entry name" value="WAK_GUB"/>
</dbReference>
<dbReference type="InterPro" id="IPR011009">
    <property type="entry name" value="Kinase-like_dom_sf"/>
</dbReference>
<comment type="caution">
    <text evidence="7">Lacks conserved residue(s) required for the propagation of feature annotation.</text>
</comment>
<dbReference type="PANTHER" id="PTHR27005:SF162">
    <property type="entry name" value="OS11G0691500 PROTEIN"/>
    <property type="match status" value="1"/>
</dbReference>
<gene>
    <name evidence="13" type="ORF">PVAP13_7KG002000</name>
</gene>
<comment type="caution">
    <text evidence="13">The sequence shown here is derived from an EMBL/GenBank/DDBJ whole genome shotgun (WGS) entry which is preliminary data.</text>
</comment>
<dbReference type="Pfam" id="PF13947">
    <property type="entry name" value="GUB_WAK_bind"/>
    <property type="match status" value="1"/>
</dbReference>
<feature type="domain" description="EGF-like" evidence="12">
    <location>
        <begin position="305"/>
        <end position="357"/>
    </location>
</feature>
<dbReference type="Gene3D" id="2.10.25.10">
    <property type="entry name" value="Laminin"/>
    <property type="match status" value="1"/>
</dbReference>
<evidence type="ECO:0000313" key="13">
    <source>
        <dbReference type="EMBL" id="KAG2570750.1"/>
    </source>
</evidence>
<keyword evidence="14" id="KW-1185">Reference proteome</keyword>
<dbReference type="OrthoDB" id="10060424at2759"/>
<dbReference type="InterPro" id="IPR017441">
    <property type="entry name" value="Protein_kinase_ATP_BS"/>
</dbReference>
<dbReference type="GO" id="GO:0005509">
    <property type="term" value="F:calcium ion binding"/>
    <property type="evidence" value="ECO:0007669"/>
    <property type="project" value="InterPro"/>
</dbReference>
<keyword evidence="3 8" id="KW-0547">Nucleotide-binding</keyword>
<dbReference type="CDD" id="cd00054">
    <property type="entry name" value="EGF_CA"/>
    <property type="match status" value="1"/>
</dbReference>
<dbReference type="SMART" id="SM00179">
    <property type="entry name" value="EGF_CA"/>
    <property type="match status" value="1"/>
</dbReference>
<dbReference type="InterPro" id="IPR001881">
    <property type="entry name" value="EGF-like_Ca-bd_dom"/>
</dbReference>
<dbReference type="Proteomes" id="UP000823388">
    <property type="component" value="Chromosome 7K"/>
</dbReference>
<keyword evidence="7" id="KW-0245">EGF-like domain</keyword>
<evidence type="ECO:0000313" key="14">
    <source>
        <dbReference type="Proteomes" id="UP000823388"/>
    </source>
</evidence>
<evidence type="ECO:0000256" key="4">
    <source>
        <dbReference type="ARBA" id="ARBA00022840"/>
    </source>
</evidence>
<proteinExistence type="predicted"/>
<dbReference type="PANTHER" id="PTHR27005">
    <property type="entry name" value="WALL-ASSOCIATED RECEPTOR KINASE-LIKE 21"/>
    <property type="match status" value="1"/>
</dbReference>
<dbReference type="InterPro" id="IPR000719">
    <property type="entry name" value="Prot_kinase_dom"/>
</dbReference>
<dbReference type="SMART" id="SM00181">
    <property type="entry name" value="EGF"/>
    <property type="match status" value="2"/>
</dbReference>
<dbReference type="SMART" id="SM00220">
    <property type="entry name" value="S_TKc"/>
    <property type="match status" value="1"/>
</dbReference>
<sequence length="709" mass="78381">MAHVLWLLLPAASIVISHLLPLAAPSSAADSMVAPPPWPDCPRKCGEVDIPYPFGIGKDCSWRGMFSLTCNDTFSPPRPYDGNIEVLDISLEAGEIRLLTPVSYQCPSTKASTTLRFRRQLLISTARNEFTAIGCNTLAFLNSSRYYTGCITSCVSQEEAAQDGDKCSGLGCCQMPIAGNLSVIRVLWGAQRTSSRAWSPCSYAFVAEKNWYKFQREDLVRNNSFLKKTGNRDVTEVPLVLDWAINGSCPPRTENDALLGLEEPTATACVSANSHCVNASQGTGYLCNCTKGYSGNPYVNGGCTNVNECELRKLDPTKYEKLYPCGYGSTCYDTPGDYKCKCNFGRRGDGKSDRGCEPIFPGYAIAVVATFSASVLLCFTVMELKRRKQKKFFDKNGGEILKSMGINIFTEEQLKKITNRYNTPIGEGAFGKVFLGTIDNSQRVAVKRASMKGEVFPQEEFVNEITFQFRISHPNVVRLLGCCLETDIPMLVFELVPKGSLYNMLHRMQDQHTLSLADRLGIAIGSAEALAHMHSHGGHNHVHGDIKSGNILLDEDLTPKVSDFGSSKLVSVASMYSKWCVSGDMSYIDPVYIKSGCFTEKSDVYSFGVVLLELITRKTAKYGDKSLPLDFVKCCKEEGNGRMLYDGDIKYNNVAQSHCYMEYLDRIGKLAVHCLMEDVDERPSMAEVVEELKQVKLKACGDKSTQMKK</sequence>
<dbReference type="SUPFAM" id="SSF56112">
    <property type="entry name" value="Protein kinase-like (PK-like)"/>
    <property type="match status" value="1"/>
</dbReference>
<evidence type="ECO:0000259" key="11">
    <source>
        <dbReference type="PROSITE" id="PS50011"/>
    </source>
</evidence>
<keyword evidence="9" id="KW-0472">Membrane</keyword>
<keyword evidence="5" id="KW-1015">Disulfide bond</keyword>
<name>A0A8T0QA33_PANVG</name>
<keyword evidence="2 10" id="KW-0732">Signal</keyword>
<dbReference type="InterPro" id="IPR000152">
    <property type="entry name" value="EGF-type_Asp/Asn_hydroxyl_site"/>
</dbReference>
<feature type="transmembrane region" description="Helical" evidence="9">
    <location>
        <begin position="360"/>
        <end position="382"/>
    </location>
</feature>
<evidence type="ECO:0000256" key="6">
    <source>
        <dbReference type="ARBA" id="ARBA00023180"/>
    </source>
</evidence>
<evidence type="ECO:0000256" key="5">
    <source>
        <dbReference type="ARBA" id="ARBA00023157"/>
    </source>
</evidence>
<keyword evidence="4 8" id="KW-0067">ATP-binding</keyword>
<dbReference type="InterPro" id="IPR001245">
    <property type="entry name" value="Ser-Thr/Tyr_kinase_cat_dom"/>
</dbReference>
<dbReference type="Gene3D" id="3.30.200.20">
    <property type="entry name" value="Phosphorylase Kinase, domain 1"/>
    <property type="match status" value="1"/>
</dbReference>
<accession>A0A8T0QA33</accession>
<evidence type="ECO:0000256" key="10">
    <source>
        <dbReference type="SAM" id="SignalP"/>
    </source>
</evidence>
<dbReference type="EMBL" id="CM029049">
    <property type="protein sequence ID" value="KAG2570750.1"/>
    <property type="molecule type" value="Genomic_DNA"/>
</dbReference>
<dbReference type="GO" id="GO:0004674">
    <property type="term" value="F:protein serine/threonine kinase activity"/>
    <property type="evidence" value="ECO:0007669"/>
    <property type="project" value="TreeGrafter"/>
</dbReference>
<organism evidence="13 14">
    <name type="scientific">Panicum virgatum</name>
    <name type="common">Blackwell switchgrass</name>
    <dbReference type="NCBI Taxonomy" id="38727"/>
    <lineage>
        <taxon>Eukaryota</taxon>
        <taxon>Viridiplantae</taxon>
        <taxon>Streptophyta</taxon>
        <taxon>Embryophyta</taxon>
        <taxon>Tracheophyta</taxon>
        <taxon>Spermatophyta</taxon>
        <taxon>Magnoliopsida</taxon>
        <taxon>Liliopsida</taxon>
        <taxon>Poales</taxon>
        <taxon>Poaceae</taxon>
        <taxon>PACMAD clade</taxon>
        <taxon>Panicoideae</taxon>
        <taxon>Panicodae</taxon>
        <taxon>Paniceae</taxon>
        <taxon>Panicinae</taxon>
        <taxon>Panicum</taxon>
        <taxon>Panicum sect. Hiantes</taxon>
    </lineage>
</organism>
<evidence type="ECO:0000256" key="1">
    <source>
        <dbReference type="ARBA" id="ARBA00004479"/>
    </source>
</evidence>
<reference evidence="13" key="1">
    <citation type="submission" date="2020-05" db="EMBL/GenBank/DDBJ databases">
        <title>WGS assembly of Panicum virgatum.</title>
        <authorList>
            <person name="Lovell J.T."/>
            <person name="Jenkins J."/>
            <person name="Shu S."/>
            <person name="Juenger T.E."/>
            <person name="Schmutz J."/>
        </authorList>
    </citation>
    <scope>NUCLEOTIDE SEQUENCE</scope>
    <source>
        <strain evidence="13">AP13</strain>
    </source>
</reference>
<dbReference type="AlphaFoldDB" id="A0A8T0QA33"/>
<evidence type="ECO:0000256" key="3">
    <source>
        <dbReference type="ARBA" id="ARBA00022741"/>
    </source>
</evidence>
<feature type="domain" description="Protein kinase" evidence="11">
    <location>
        <begin position="419"/>
        <end position="697"/>
    </location>
</feature>
<evidence type="ECO:0000256" key="9">
    <source>
        <dbReference type="SAM" id="Phobius"/>
    </source>
</evidence>
<comment type="subcellular location">
    <subcellularLocation>
        <location evidence="1">Membrane</location>
        <topology evidence="1">Single-pass type I membrane protein</topology>
    </subcellularLocation>
</comment>
<dbReference type="GO" id="GO:0030247">
    <property type="term" value="F:polysaccharide binding"/>
    <property type="evidence" value="ECO:0007669"/>
    <property type="project" value="InterPro"/>
</dbReference>
<dbReference type="PROSITE" id="PS50011">
    <property type="entry name" value="PROTEIN_KINASE_DOM"/>
    <property type="match status" value="1"/>
</dbReference>
<feature type="signal peptide" evidence="10">
    <location>
        <begin position="1"/>
        <end position="17"/>
    </location>
</feature>
<evidence type="ECO:0000256" key="7">
    <source>
        <dbReference type="PROSITE-ProRule" id="PRU00076"/>
    </source>
</evidence>
<dbReference type="GO" id="GO:0005886">
    <property type="term" value="C:plasma membrane"/>
    <property type="evidence" value="ECO:0007669"/>
    <property type="project" value="TreeGrafter"/>
</dbReference>
<dbReference type="Gene3D" id="1.10.510.10">
    <property type="entry name" value="Transferase(Phosphotransferase) domain 1"/>
    <property type="match status" value="1"/>
</dbReference>
<evidence type="ECO:0008006" key="15">
    <source>
        <dbReference type="Google" id="ProtNLM"/>
    </source>
</evidence>
<dbReference type="PROSITE" id="PS50026">
    <property type="entry name" value="EGF_3"/>
    <property type="match status" value="1"/>
</dbReference>
<feature type="chain" id="PRO_5035867174" description="Protein kinase domain-containing protein" evidence="10">
    <location>
        <begin position="18"/>
        <end position="709"/>
    </location>
</feature>
<evidence type="ECO:0000259" key="12">
    <source>
        <dbReference type="PROSITE" id="PS50026"/>
    </source>
</evidence>
<keyword evidence="9" id="KW-1133">Transmembrane helix</keyword>
<keyword evidence="9" id="KW-0812">Transmembrane</keyword>
<evidence type="ECO:0000256" key="2">
    <source>
        <dbReference type="ARBA" id="ARBA00022729"/>
    </source>
</evidence>
<dbReference type="InterPro" id="IPR045274">
    <property type="entry name" value="WAK-like"/>
</dbReference>
<keyword evidence="6" id="KW-0325">Glycoprotein</keyword>
<dbReference type="InterPro" id="IPR000742">
    <property type="entry name" value="EGF"/>
</dbReference>
<dbReference type="GO" id="GO:0005524">
    <property type="term" value="F:ATP binding"/>
    <property type="evidence" value="ECO:0007669"/>
    <property type="project" value="UniProtKB-UniRule"/>
</dbReference>
<feature type="binding site" evidence="8">
    <location>
        <position position="447"/>
    </location>
    <ligand>
        <name>ATP</name>
        <dbReference type="ChEBI" id="CHEBI:30616"/>
    </ligand>
</feature>
<dbReference type="Pfam" id="PF07714">
    <property type="entry name" value="PK_Tyr_Ser-Thr"/>
    <property type="match status" value="1"/>
</dbReference>
<evidence type="ECO:0000256" key="8">
    <source>
        <dbReference type="PROSITE-ProRule" id="PRU10141"/>
    </source>
</evidence>
<dbReference type="PROSITE" id="PS00010">
    <property type="entry name" value="ASX_HYDROXYL"/>
    <property type="match status" value="1"/>
</dbReference>
<protein>
    <recommendedName>
        <fullName evidence="15">Protein kinase domain-containing protein</fullName>
    </recommendedName>
</protein>